<evidence type="ECO:0000259" key="1">
    <source>
        <dbReference type="Pfam" id="PF09994"/>
    </source>
</evidence>
<protein>
    <recommendedName>
        <fullName evidence="1">T6SS Phospholipase effector Tle1-like catalytic domain-containing protein</fullName>
    </recommendedName>
</protein>
<dbReference type="PANTHER" id="PTHR33840:SF1">
    <property type="entry name" value="TLE1 PHOSPHOLIPASE DOMAIN-CONTAINING PROTEIN"/>
    <property type="match status" value="1"/>
</dbReference>
<dbReference type="SUPFAM" id="SSF53474">
    <property type="entry name" value="alpha/beta-Hydrolases"/>
    <property type="match status" value="1"/>
</dbReference>
<dbReference type="EMBL" id="MNUE01000004">
    <property type="protein sequence ID" value="OJD38608.1"/>
    <property type="molecule type" value="Genomic_DNA"/>
</dbReference>
<dbReference type="InterPro" id="IPR029058">
    <property type="entry name" value="AB_hydrolase_fold"/>
</dbReference>
<proteinExistence type="predicted"/>
<feature type="domain" description="T6SS Phospholipase effector Tle1-like catalytic" evidence="1">
    <location>
        <begin position="9"/>
        <end position="273"/>
    </location>
</feature>
<dbReference type="STRING" id="236234.A0A1J9RDJ0"/>
<accession>A0A1J9RDJ0</accession>
<dbReference type="OrthoDB" id="3162439at2759"/>
<dbReference type="AlphaFoldDB" id="A0A1J9RDJ0"/>
<dbReference type="GeneID" id="31015885"/>
<dbReference type="RefSeq" id="XP_020134219.1">
    <property type="nucleotide sequence ID" value="XM_020275624.1"/>
</dbReference>
<dbReference type="PANTHER" id="PTHR33840">
    <property type="match status" value="1"/>
</dbReference>
<organism evidence="2 3">
    <name type="scientific">Diplodia corticola</name>
    <dbReference type="NCBI Taxonomy" id="236234"/>
    <lineage>
        <taxon>Eukaryota</taxon>
        <taxon>Fungi</taxon>
        <taxon>Dikarya</taxon>
        <taxon>Ascomycota</taxon>
        <taxon>Pezizomycotina</taxon>
        <taxon>Dothideomycetes</taxon>
        <taxon>Dothideomycetes incertae sedis</taxon>
        <taxon>Botryosphaeriales</taxon>
        <taxon>Botryosphaeriaceae</taxon>
        <taxon>Diplodia</taxon>
    </lineage>
</organism>
<keyword evidence="3" id="KW-1185">Reference proteome</keyword>
<gene>
    <name evidence="2" type="ORF">BKCO1_4000198</name>
</gene>
<dbReference type="InterPro" id="IPR018712">
    <property type="entry name" value="Tle1-like_cat"/>
</dbReference>
<evidence type="ECO:0000313" key="2">
    <source>
        <dbReference type="EMBL" id="OJD38608.1"/>
    </source>
</evidence>
<sequence>MDRDQTIARKIIICCDGTACNATLGTNLTNVSRISRCICASDENGNPQIVFYQPGVGTDPHNPMDAANKATGLGINQNIREAYSFICDNYEREHDEIYLIGFSRGAYTVRCIAQLIGQVGLLTKARLFLLPGIFRDWKEGKLILPQLLDWLYKTAAYRHPDTVRIQACAVWDTVSTLGNPLKPRTKPYQQLIPDPLCFINSDLYRNIRYAFQALALHERRSKYPPMVWRIPENPPPQNGPVLEQCWFTGCHSDIGGGKDNDSHAHLALVWMVSKLQDHLRFDLNNLGSPSFAQPPGQIIQRSKTSSWGWSRQAQPGNSENHFIESVQPTAADALKVDVRAIAKVQDSLKAGYRVLGSSNRKPRCHFWSRDGFEEVDPGQTDIVSNESMHFSVRVLRRHNVIKEHGILKNAVLDRRPGGGNWAWTLRLSDQSQAFEVVEHAVDDSEHGILQEWLNQELEFLQAENQMDSGNPRTIIAELLASLA</sequence>
<name>A0A1J9RDJ0_9PEZI</name>
<dbReference type="Proteomes" id="UP000183809">
    <property type="component" value="Unassembled WGS sequence"/>
</dbReference>
<evidence type="ECO:0000313" key="3">
    <source>
        <dbReference type="Proteomes" id="UP000183809"/>
    </source>
</evidence>
<reference evidence="2 3" key="1">
    <citation type="submission" date="2016-10" db="EMBL/GenBank/DDBJ databases">
        <title>Proteomics and genomics reveal pathogen-plant mechanisms compatible with a hemibiotrophic lifestyle of Diplodia corticola.</title>
        <authorList>
            <person name="Fernandes I."/>
            <person name="De Jonge R."/>
            <person name="Van De Peer Y."/>
            <person name="Devreese B."/>
            <person name="Alves A."/>
            <person name="Esteves A.C."/>
        </authorList>
    </citation>
    <scope>NUCLEOTIDE SEQUENCE [LARGE SCALE GENOMIC DNA]</scope>
    <source>
        <strain evidence="2 3">CBS 112549</strain>
    </source>
</reference>
<comment type="caution">
    <text evidence="2">The sequence shown here is derived from an EMBL/GenBank/DDBJ whole genome shotgun (WGS) entry which is preliminary data.</text>
</comment>
<dbReference type="Pfam" id="PF09994">
    <property type="entry name" value="T6SS_Tle1-like_cat"/>
    <property type="match status" value="1"/>
</dbReference>